<sequence>MFIKVVYGYKQGTLFNINCQTGPLLDAVKKQAFTDITSLISSKITSFTQEVENTSKKIESKQKKLYKLENPPPDEEAKTPADKAIQGQKSIKEENKCPPRQEEFLLMSENTKIEEAKAKAKPAAKKGKKEEVKELSPEEIKQQQLEAQKEELRAGISELSRKRDIMNEKLKMLNMYQEKYQGLPANIDFVDPVGARKFLGSRIEDNASTILNNRTIYQLNVIDADNNAAPYDIDGFCIRTVEEDATYVEEPDPKTKGKQKGKKK</sequence>
<protein>
    <submittedName>
        <fullName evidence="2">Uncharacterized protein</fullName>
    </submittedName>
</protein>
<feature type="region of interest" description="Disordered" evidence="1">
    <location>
        <begin position="60"/>
        <end position="94"/>
    </location>
</feature>
<organism evidence="2 3">
    <name type="scientific">Blepharisma stoltei</name>
    <dbReference type="NCBI Taxonomy" id="1481888"/>
    <lineage>
        <taxon>Eukaryota</taxon>
        <taxon>Sar</taxon>
        <taxon>Alveolata</taxon>
        <taxon>Ciliophora</taxon>
        <taxon>Postciliodesmatophora</taxon>
        <taxon>Heterotrichea</taxon>
        <taxon>Heterotrichida</taxon>
        <taxon>Blepharismidae</taxon>
        <taxon>Blepharisma</taxon>
    </lineage>
</organism>
<proteinExistence type="predicted"/>
<name>A0AAU9K2U5_9CILI</name>
<dbReference type="Proteomes" id="UP001162131">
    <property type="component" value="Unassembled WGS sequence"/>
</dbReference>
<dbReference type="EMBL" id="CAJZBQ010000056">
    <property type="protein sequence ID" value="CAG9333378.1"/>
    <property type="molecule type" value="Genomic_DNA"/>
</dbReference>
<evidence type="ECO:0000313" key="2">
    <source>
        <dbReference type="EMBL" id="CAG9333378.1"/>
    </source>
</evidence>
<keyword evidence="3" id="KW-1185">Reference proteome</keyword>
<reference evidence="2" key="1">
    <citation type="submission" date="2021-09" db="EMBL/GenBank/DDBJ databases">
        <authorList>
            <consortium name="AG Swart"/>
            <person name="Singh M."/>
            <person name="Singh A."/>
            <person name="Seah K."/>
            <person name="Emmerich C."/>
        </authorList>
    </citation>
    <scope>NUCLEOTIDE SEQUENCE</scope>
    <source>
        <strain evidence="2">ATCC30299</strain>
    </source>
</reference>
<accession>A0AAU9K2U5</accession>
<dbReference type="AlphaFoldDB" id="A0AAU9K2U5"/>
<gene>
    <name evidence="2" type="ORF">BSTOLATCC_MIC58191</name>
</gene>
<evidence type="ECO:0000313" key="3">
    <source>
        <dbReference type="Proteomes" id="UP001162131"/>
    </source>
</evidence>
<feature type="compositionally biased region" description="Basic and acidic residues" evidence="1">
    <location>
        <begin position="128"/>
        <end position="146"/>
    </location>
</feature>
<feature type="region of interest" description="Disordered" evidence="1">
    <location>
        <begin position="116"/>
        <end position="146"/>
    </location>
</feature>
<comment type="caution">
    <text evidence="2">The sequence shown here is derived from an EMBL/GenBank/DDBJ whole genome shotgun (WGS) entry which is preliminary data.</text>
</comment>
<evidence type="ECO:0000256" key="1">
    <source>
        <dbReference type="SAM" id="MobiDB-lite"/>
    </source>
</evidence>